<evidence type="ECO:0000313" key="2">
    <source>
        <dbReference type="Proteomes" id="UP000643672"/>
    </source>
</evidence>
<accession>A0A8H8XBS8</accession>
<comment type="caution">
    <text evidence="1">The sequence shown here is derived from an EMBL/GenBank/DDBJ whole genome shotgun (WGS) entry which is preliminary data.</text>
</comment>
<keyword evidence="2" id="KW-1185">Reference proteome</keyword>
<protein>
    <submittedName>
        <fullName evidence="1">Uncharacterized protein</fullName>
    </submittedName>
</protein>
<dbReference type="EMBL" id="CAESAQ020000075">
    <property type="protein sequence ID" value="CAB5501626.1"/>
    <property type="molecule type" value="Genomic_DNA"/>
</dbReference>
<gene>
    <name evidence="1" type="ORF">THERMOS_1414</name>
</gene>
<dbReference type="AlphaFoldDB" id="A0A8H8XBS8"/>
<sequence length="72" mass="7837">MLIIHIYTKVSLIEKVLESIENLDETSVISLNCKFAITWVAINATPSDTTVLIKFFTGSLCGLNTPHTGRGG</sequence>
<organism evidence="1 2">
    <name type="scientific">Bathymodiolus thermophilus thioautotrophic gill symbiont</name>
    <dbReference type="NCBI Taxonomy" id="2360"/>
    <lineage>
        <taxon>Bacteria</taxon>
        <taxon>Pseudomonadati</taxon>
        <taxon>Pseudomonadota</taxon>
        <taxon>Gammaproteobacteria</taxon>
        <taxon>sulfur-oxidizing symbionts</taxon>
    </lineage>
</organism>
<name>A0A8H8XBS8_9GAMM</name>
<evidence type="ECO:0000313" key="1">
    <source>
        <dbReference type="EMBL" id="CAB5501626.1"/>
    </source>
</evidence>
<proteinExistence type="predicted"/>
<reference evidence="1 2" key="1">
    <citation type="submission" date="2020-05" db="EMBL/GenBank/DDBJ databases">
        <authorList>
            <person name="Petersen J."/>
            <person name="Sayavedra L."/>
        </authorList>
    </citation>
    <scope>NUCLEOTIDE SEQUENCE [LARGE SCALE GENOMIC DNA]</scope>
    <source>
        <strain evidence="1">B thermophilus SOXS</strain>
    </source>
</reference>
<dbReference type="Proteomes" id="UP000643672">
    <property type="component" value="Unassembled WGS sequence"/>
</dbReference>